<dbReference type="OMA" id="RNECATF"/>
<feature type="active site" description="Proton acceptor" evidence="1">
    <location>
        <position position="188"/>
    </location>
</feature>
<dbReference type="Gene3D" id="1.20.1370.30">
    <property type="match status" value="1"/>
</dbReference>
<feature type="binding site" evidence="3">
    <location>
        <position position="292"/>
    </location>
    <ligand>
        <name>a divalent metal cation</name>
        <dbReference type="ChEBI" id="CHEBI:60240"/>
    </ligand>
</feature>
<feature type="active site" description="Proton donor" evidence="1">
    <location>
        <position position="115"/>
    </location>
</feature>
<evidence type="ECO:0000259" key="4">
    <source>
        <dbReference type="SMART" id="SM01274"/>
    </source>
</evidence>
<organism evidence="5 6">
    <name type="scientific">Wuchereria bancrofti</name>
    <dbReference type="NCBI Taxonomy" id="6293"/>
    <lineage>
        <taxon>Eukaryota</taxon>
        <taxon>Metazoa</taxon>
        <taxon>Ecdysozoa</taxon>
        <taxon>Nematoda</taxon>
        <taxon>Chromadorea</taxon>
        <taxon>Rhabditida</taxon>
        <taxon>Spirurina</taxon>
        <taxon>Spiruromorpha</taxon>
        <taxon>Filarioidea</taxon>
        <taxon>Onchocercidae</taxon>
        <taxon>Wuchereria</taxon>
    </lineage>
</organism>
<dbReference type="InterPro" id="IPR001891">
    <property type="entry name" value="Malic_OxRdtase"/>
</dbReference>
<dbReference type="GO" id="GO:0006108">
    <property type="term" value="P:malate metabolic process"/>
    <property type="evidence" value="ECO:0007669"/>
    <property type="project" value="TreeGrafter"/>
</dbReference>
<keyword evidence="6" id="KW-1185">Reference proteome</keyword>
<feature type="binding site" evidence="3">
    <location>
        <position position="268"/>
    </location>
    <ligand>
        <name>a divalent metal cation</name>
        <dbReference type="ChEBI" id="CHEBI:60240"/>
    </ligand>
</feature>
<dbReference type="SMART" id="SM01274">
    <property type="entry name" value="malic"/>
    <property type="match status" value="1"/>
</dbReference>
<proteinExistence type="predicted"/>
<dbReference type="PIRSF" id="PIRSF000106">
    <property type="entry name" value="ME"/>
    <property type="match status" value="1"/>
</dbReference>
<dbReference type="PRINTS" id="PR00072">
    <property type="entry name" value="MALOXRDTASE"/>
</dbReference>
<evidence type="ECO:0000256" key="3">
    <source>
        <dbReference type="PIRSR" id="PIRSR000106-3"/>
    </source>
</evidence>
<evidence type="ECO:0000313" key="5">
    <source>
        <dbReference type="EMBL" id="VDM13441.1"/>
    </source>
</evidence>
<dbReference type="OrthoDB" id="5365701at2759"/>
<dbReference type="InterPro" id="IPR037062">
    <property type="entry name" value="Malic_N_dom_sf"/>
</dbReference>
<evidence type="ECO:0000256" key="2">
    <source>
        <dbReference type="PIRSR" id="PIRSR000106-2"/>
    </source>
</evidence>
<accession>A0A3P7DTU1</accession>
<dbReference type="AlphaFoldDB" id="A0A3P7DTU1"/>
<dbReference type="SUPFAM" id="SSF53223">
    <property type="entry name" value="Aminoacid dehydrogenase-like, N-terminal domain"/>
    <property type="match status" value="1"/>
</dbReference>
<dbReference type="PANTHER" id="PTHR23406:SF90">
    <property type="entry name" value="MALIC ENZYME-RELATED"/>
    <property type="match status" value="1"/>
</dbReference>
<dbReference type="NCBIfam" id="NF010052">
    <property type="entry name" value="PRK13529.1"/>
    <property type="match status" value="1"/>
</dbReference>
<feature type="binding site" evidence="2">
    <location>
        <position position="170"/>
    </location>
    <ligand>
        <name>(S)-malate</name>
        <dbReference type="ChEBI" id="CHEBI:15589"/>
    </ligand>
</feature>
<protein>
    <recommendedName>
        <fullName evidence="4">Malic enzyme N-terminal domain-containing protein</fullName>
    </recommendedName>
</protein>
<dbReference type="GO" id="GO:0005739">
    <property type="term" value="C:mitochondrion"/>
    <property type="evidence" value="ECO:0007669"/>
    <property type="project" value="TreeGrafter"/>
</dbReference>
<feature type="binding site" evidence="3">
    <location>
        <position position="269"/>
    </location>
    <ligand>
        <name>a divalent metal cation</name>
        <dbReference type="ChEBI" id="CHEBI:60240"/>
    </ligand>
</feature>
<dbReference type="PANTHER" id="PTHR23406">
    <property type="entry name" value="MALIC ENZYME-RELATED"/>
    <property type="match status" value="1"/>
</dbReference>
<dbReference type="InterPro" id="IPR012301">
    <property type="entry name" value="Malic_N_dom"/>
</dbReference>
<dbReference type="FunFam" id="3.40.50.10380:FF:000004">
    <property type="entry name" value="Malic enzyme"/>
    <property type="match status" value="1"/>
</dbReference>
<dbReference type="Pfam" id="PF00390">
    <property type="entry name" value="malic"/>
    <property type="match status" value="1"/>
</dbReference>
<dbReference type="GO" id="GO:0046872">
    <property type="term" value="F:metal ion binding"/>
    <property type="evidence" value="ECO:0007669"/>
    <property type="project" value="UniProtKB-KW"/>
</dbReference>
<gene>
    <name evidence="5" type="ORF">WBA_LOCUS6827</name>
</gene>
<name>A0A3P7DTU1_WUCBA</name>
<sequence>MANNPILEDLPEVNQLYRQEIAVPAYRGADLLRIPRYNKGMAFSLTERQHLGIHGLLPAAFETEELQVYRVICQLREENDNLKKYIILDNLQDQNEKLYYRVVIEYVQELLPIIYTPTVGLACQKFGHIFRRPKGIYITINDNSISKIYQILSNWPERDVRAIVVTDGERILGLGDLGAYGMGIPIGKLSLYVAFGGVQPKCCLPILLDCGTDCEIIKIVENLELLKDPFYTGLRQKRVRGAQYDLLIDNFMKACVKRFGQKTLIQFEDFANANAGRLLAKYRNECATFNDDIQGDMTYVRNIKLF</sequence>
<dbReference type="EMBL" id="UYWW01004342">
    <property type="protein sequence ID" value="VDM13441.1"/>
    <property type="molecule type" value="Genomic_DNA"/>
</dbReference>
<comment type="cofactor">
    <cofactor evidence="3">
        <name>Mg(2+)</name>
        <dbReference type="ChEBI" id="CHEBI:18420"/>
    </cofactor>
    <cofactor evidence="3">
        <name>Mn(2+)</name>
        <dbReference type="ChEBI" id="CHEBI:29035"/>
    </cofactor>
    <text evidence="3">Divalent metal cations. Prefers magnesium or manganese.</text>
</comment>
<feature type="domain" description="Malic enzyme N-terminal" evidence="4">
    <location>
        <begin position="92"/>
        <end position="283"/>
    </location>
</feature>
<dbReference type="InterPro" id="IPR046346">
    <property type="entry name" value="Aminoacid_DH-like_N_sf"/>
</dbReference>
<dbReference type="Gene3D" id="3.40.50.10380">
    <property type="entry name" value="Malic enzyme, N-terminal domain"/>
    <property type="match status" value="1"/>
</dbReference>
<reference evidence="5 6" key="1">
    <citation type="submission" date="2018-11" db="EMBL/GenBank/DDBJ databases">
        <authorList>
            <consortium name="Pathogen Informatics"/>
        </authorList>
    </citation>
    <scope>NUCLEOTIDE SEQUENCE [LARGE SCALE GENOMIC DNA]</scope>
</reference>
<keyword evidence="3" id="KW-0479">Metal-binding</keyword>
<dbReference type="InParanoid" id="A0A3P7DTU1"/>
<evidence type="ECO:0000313" key="6">
    <source>
        <dbReference type="Proteomes" id="UP000270924"/>
    </source>
</evidence>
<dbReference type="Proteomes" id="UP000270924">
    <property type="component" value="Unassembled WGS sequence"/>
</dbReference>
<evidence type="ECO:0000256" key="1">
    <source>
        <dbReference type="PIRSR" id="PIRSR000106-1"/>
    </source>
</evidence>
<dbReference type="GO" id="GO:0004473">
    <property type="term" value="F:malate dehydrogenase (decarboxylating) (NADP+) activity"/>
    <property type="evidence" value="ECO:0007669"/>
    <property type="project" value="TreeGrafter"/>
</dbReference>